<gene>
    <name evidence="1" type="ORF">DLK05_14690</name>
</gene>
<sequence>TPFKTPALRLKRCKDKSFISPFPNPILIFFLPHTLTSCEPDRKILRKVIREYNNCSPKLNYQFLSDLKRTKS</sequence>
<feature type="non-terminal residue" evidence="1">
    <location>
        <position position="1"/>
    </location>
</feature>
<evidence type="ECO:0000313" key="2">
    <source>
        <dbReference type="Proteomes" id="UP000282985"/>
    </source>
</evidence>
<evidence type="ECO:0000313" key="1">
    <source>
        <dbReference type="EMBL" id="RUT73127.1"/>
    </source>
</evidence>
<dbReference type="EMBL" id="RJJX01000027">
    <property type="protein sequence ID" value="RUT73127.1"/>
    <property type="molecule type" value="Genomic_DNA"/>
</dbReference>
<organism evidence="1 2">
    <name type="scientific">Ancylomarina longa</name>
    <dbReference type="NCBI Taxonomy" id="2487017"/>
    <lineage>
        <taxon>Bacteria</taxon>
        <taxon>Pseudomonadati</taxon>
        <taxon>Bacteroidota</taxon>
        <taxon>Bacteroidia</taxon>
        <taxon>Marinilabiliales</taxon>
        <taxon>Marinifilaceae</taxon>
        <taxon>Ancylomarina</taxon>
    </lineage>
</organism>
<keyword evidence="2" id="KW-1185">Reference proteome</keyword>
<accession>A0A434AFG8</accession>
<name>A0A434AFG8_9BACT</name>
<dbReference type="AlphaFoldDB" id="A0A434AFG8"/>
<comment type="caution">
    <text evidence="1">The sequence shown here is derived from an EMBL/GenBank/DDBJ whole genome shotgun (WGS) entry which is preliminary data.</text>
</comment>
<proteinExistence type="predicted"/>
<dbReference type="Proteomes" id="UP000282985">
    <property type="component" value="Unassembled WGS sequence"/>
</dbReference>
<protein>
    <submittedName>
        <fullName evidence="1">Uncharacterized protein</fullName>
    </submittedName>
</protein>
<reference evidence="1 2" key="1">
    <citation type="submission" date="2018-11" db="EMBL/GenBank/DDBJ databases">
        <title>Parancylomarina longa gen. nov., sp. nov., isolated from sediments of southern Okinawa.</title>
        <authorList>
            <person name="Fu T."/>
        </authorList>
    </citation>
    <scope>NUCLEOTIDE SEQUENCE [LARGE SCALE GENOMIC DNA]</scope>
    <source>
        <strain evidence="1 2">T3-2 S1-C</strain>
    </source>
</reference>